<keyword evidence="1" id="KW-0479">Metal-binding</keyword>
<evidence type="ECO:0000313" key="9">
    <source>
        <dbReference type="Proteomes" id="UP001044222"/>
    </source>
</evidence>
<dbReference type="InterPro" id="IPR006573">
    <property type="entry name" value="NHR_dom"/>
</dbReference>
<dbReference type="Pfam" id="PF13920">
    <property type="entry name" value="zf-C3HC4_3"/>
    <property type="match status" value="1"/>
</dbReference>
<organism evidence="8 9">
    <name type="scientific">Anguilla anguilla</name>
    <name type="common">European freshwater eel</name>
    <name type="synonym">Muraena anguilla</name>
    <dbReference type="NCBI Taxonomy" id="7936"/>
    <lineage>
        <taxon>Eukaryota</taxon>
        <taxon>Metazoa</taxon>
        <taxon>Chordata</taxon>
        <taxon>Craniata</taxon>
        <taxon>Vertebrata</taxon>
        <taxon>Euteleostomi</taxon>
        <taxon>Actinopterygii</taxon>
        <taxon>Neopterygii</taxon>
        <taxon>Teleostei</taxon>
        <taxon>Anguilliformes</taxon>
        <taxon>Anguillidae</taxon>
        <taxon>Anguilla</taxon>
    </lineage>
</organism>
<keyword evidence="2" id="KW-0677">Repeat</keyword>
<dbReference type="InterPro" id="IPR037962">
    <property type="entry name" value="Neuralized"/>
</dbReference>
<dbReference type="SUPFAM" id="SSF57850">
    <property type="entry name" value="RING/U-box"/>
    <property type="match status" value="1"/>
</dbReference>
<name>A0A9D3LQU3_ANGAN</name>
<dbReference type="SMART" id="SM00588">
    <property type="entry name" value="NEUZ"/>
    <property type="match status" value="1"/>
</dbReference>
<evidence type="ECO:0008006" key="10">
    <source>
        <dbReference type="Google" id="ProtNLM"/>
    </source>
</evidence>
<evidence type="ECO:0000256" key="1">
    <source>
        <dbReference type="ARBA" id="ARBA00022723"/>
    </source>
</evidence>
<dbReference type="InterPro" id="IPR013083">
    <property type="entry name" value="Znf_RING/FYVE/PHD"/>
</dbReference>
<dbReference type="PANTHER" id="PTHR12429:SF36">
    <property type="entry name" value="E3 UBIQUITIN-PROTEIN LIGASE NEURL3"/>
    <property type="match status" value="1"/>
</dbReference>
<reference evidence="8" key="1">
    <citation type="submission" date="2021-01" db="EMBL/GenBank/DDBJ databases">
        <title>A chromosome-scale assembly of European eel, Anguilla anguilla.</title>
        <authorList>
            <person name="Henkel C."/>
            <person name="Jong-Raadsen S.A."/>
            <person name="Dufour S."/>
            <person name="Weltzien F.-A."/>
            <person name="Palstra A.P."/>
            <person name="Pelster B."/>
            <person name="Spaink H.P."/>
            <person name="Van Den Thillart G.E."/>
            <person name="Jansen H."/>
            <person name="Zahm M."/>
            <person name="Klopp C."/>
            <person name="Cedric C."/>
            <person name="Louis A."/>
            <person name="Berthelot C."/>
            <person name="Parey E."/>
            <person name="Roest Crollius H."/>
            <person name="Montfort J."/>
            <person name="Robinson-Rechavi M."/>
            <person name="Bucao C."/>
            <person name="Bouchez O."/>
            <person name="Gislard M."/>
            <person name="Lluch J."/>
            <person name="Milhes M."/>
            <person name="Lampietro C."/>
            <person name="Lopez Roques C."/>
            <person name="Donnadieu C."/>
            <person name="Braasch I."/>
            <person name="Desvignes T."/>
            <person name="Postlethwait J."/>
            <person name="Bobe J."/>
            <person name="Guiguen Y."/>
            <person name="Dirks R."/>
        </authorList>
    </citation>
    <scope>NUCLEOTIDE SEQUENCE</scope>
    <source>
        <strain evidence="8">Tag_6206</strain>
        <tissue evidence="8">Liver</tissue>
    </source>
</reference>
<evidence type="ECO:0000256" key="4">
    <source>
        <dbReference type="ARBA" id="ARBA00022833"/>
    </source>
</evidence>
<gene>
    <name evidence="8" type="ORF">ANANG_G00271670</name>
</gene>
<evidence type="ECO:0000313" key="8">
    <source>
        <dbReference type="EMBL" id="KAG5835261.1"/>
    </source>
</evidence>
<protein>
    <recommendedName>
        <fullName evidence="10">RING-type domain-containing protein</fullName>
    </recommendedName>
</protein>
<dbReference type="InterPro" id="IPR043136">
    <property type="entry name" value="B30.2/SPRY_sf"/>
</dbReference>
<feature type="domain" description="RING-type" evidence="6">
    <location>
        <begin position="249"/>
        <end position="287"/>
    </location>
</feature>
<dbReference type="SMART" id="SM00184">
    <property type="entry name" value="RING"/>
    <property type="match status" value="1"/>
</dbReference>
<keyword evidence="9" id="KW-1185">Reference proteome</keyword>
<keyword evidence="3 5" id="KW-0863">Zinc-finger</keyword>
<dbReference type="FunFam" id="2.60.120.920:FF:000005">
    <property type="entry name" value="Putative E3 ubiquitin-protein ligase NEURL1B"/>
    <property type="match status" value="1"/>
</dbReference>
<dbReference type="PROSITE" id="PS51065">
    <property type="entry name" value="NHR"/>
    <property type="match status" value="1"/>
</dbReference>
<dbReference type="Proteomes" id="UP001044222">
    <property type="component" value="Chromosome 15"/>
</dbReference>
<evidence type="ECO:0000259" key="7">
    <source>
        <dbReference type="PROSITE" id="PS51065"/>
    </source>
</evidence>
<evidence type="ECO:0000259" key="6">
    <source>
        <dbReference type="PROSITE" id="PS50089"/>
    </source>
</evidence>
<evidence type="ECO:0000256" key="5">
    <source>
        <dbReference type="PROSITE-ProRule" id="PRU00175"/>
    </source>
</evidence>
<dbReference type="Gene3D" id="3.30.40.10">
    <property type="entry name" value="Zinc/RING finger domain, C3HC4 (zinc finger)"/>
    <property type="match status" value="1"/>
</dbReference>
<comment type="caution">
    <text evidence="8">The sequence shown here is derived from an EMBL/GenBank/DDBJ whole genome shotgun (WGS) entry which is preliminary data.</text>
</comment>
<feature type="domain" description="NHR" evidence="7">
    <location>
        <begin position="30"/>
        <end position="184"/>
    </location>
</feature>
<dbReference type="PROSITE" id="PS50089">
    <property type="entry name" value="ZF_RING_2"/>
    <property type="match status" value="1"/>
</dbReference>
<evidence type="ECO:0000256" key="2">
    <source>
        <dbReference type="ARBA" id="ARBA00022737"/>
    </source>
</evidence>
<dbReference type="GO" id="GO:0008270">
    <property type="term" value="F:zinc ion binding"/>
    <property type="evidence" value="ECO:0007669"/>
    <property type="project" value="UniProtKB-KW"/>
</dbReference>
<accession>A0A9D3LQU3</accession>
<keyword evidence="4" id="KW-0862">Zinc</keyword>
<sequence>MLHEIKLSTAECGPPWPPHLCGGRRRCLGPLAFHTGSAGSQISLSLGGRRAERARGTFQNGVVFSSRPVKVRERIRLRVEVWDQHWEGALRLGFTAVPPVWASPAAMAIPHLTDKPGYWAGVMPDSLAPLGSELCFWVDPQGRVILENSSGWQGVLQEGVDVRRKLWAMIDVYGQTRAVLLLGSEKKGKFGIRRSCPTPPPPPVSRGDSCLCVPKGRTFHVHRSTASLPQQQQLPDTAPPTGVHLEEDCSVCLSLRASVTLSCGHRCLCIPCATRVAEEFGSCPLCRQPIIGFCDVHEG</sequence>
<proteinExistence type="predicted"/>
<evidence type="ECO:0000256" key="3">
    <source>
        <dbReference type="ARBA" id="ARBA00022771"/>
    </source>
</evidence>
<dbReference type="AlphaFoldDB" id="A0A9D3LQU3"/>
<dbReference type="Gene3D" id="2.60.120.920">
    <property type="match status" value="1"/>
</dbReference>
<dbReference type="Pfam" id="PF07177">
    <property type="entry name" value="Neuralized"/>
    <property type="match status" value="1"/>
</dbReference>
<dbReference type="PANTHER" id="PTHR12429">
    <property type="entry name" value="NEURALIZED"/>
    <property type="match status" value="1"/>
</dbReference>
<dbReference type="EMBL" id="JAFIRN010000015">
    <property type="protein sequence ID" value="KAG5835261.1"/>
    <property type="molecule type" value="Genomic_DNA"/>
</dbReference>
<dbReference type="InterPro" id="IPR001841">
    <property type="entry name" value="Znf_RING"/>
</dbReference>